<organism evidence="1 2">
    <name type="scientific">Arthrobacter pullicola</name>
    <dbReference type="NCBI Taxonomy" id="2762224"/>
    <lineage>
        <taxon>Bacteria</taxon>
        <taxon>Bacillati</taxon>
        <taxon>Actinomycetota</taxon>
        <taxon>Actinomycetes</taxon>
        <taxon>Micrococcales</taxon>
        <taxon>Micrococcaceae</taxon>
        <taxon>Arthrobacter</taxon>
    </lineage>
</organism>
<dbReference type="EMBL" id="JACSQC010000001">
    <property type="protein sequence ID" value="MBD8042831.1"/>
    <property type="molecule type" value="Genomic_DNA"/>
</dbReference>
<dbReference type="RefSeq" id="WP_191745739.1">
    <property type="nucleotide sequence ID" value="NZ_JACSQC010000001.1"/>
</dbReference>
<comment type="caution">
    <text evidence="1">The sequence shown here is derived from an EMBL/GenBank/DDBJ whole genome shotgun (WGS) entry which is preliminary data.</text>
</comment>
<dbReference type="InterPro" id="IPR022506">
    <property type="entry name" value="Metallophosphoesterase_PPA1498"/>
</dbReference>
<dbReference type="InterPro" id="IPR029052">
    <property type="entry name" value="Metallo-depent_PP-like"/>
</dbReference>
<keyword evidence="2" id="KW-1185">Reference proteome</keyword>
<protein>
    <submittedName>
        <fullName evidence="1">TIGR03767 family metallophosphoesterase</fullName>
    </submittedName>
</protein>
<dbReference type="PANTHER" id="PTHR43143:SF1">
    <property type="entry name" value="SERINE_THREONINE-PROTEIN PHOSPHATASE CPPED1"/>
    <property type="match status" value="1"/>
</dbReference>
<dbReference type="Proteomes" id="UP000652763">
    <property type="component" value="Unassembled WGS sequence"/>
</dbReference>
<dbReference type="PANTHER" id="PTHR43143">
    <property type="entry name" value="METALLOPHOSPHOESTERASE, CALCINEURIN SUPERFAMILY"/>
    <property type="match status" value="1"/>
</dbReference>
<accession>A0ABR8YF28</accession>
<proteinExistence type="predicted"/>
<name>A0ABR8YF28_9MICC</name>
<sequence length="542" mass="58824">MHEPAAPTTVQQTIRRGEAVRQGSEQPYYVLEAGPGEAHQTRAELVADIPAHAASRHGQRRSIAYLAHLTDIQLTDVQSPARLEAMHQLGRRPDTALLLPMMRPQELLAAHATDALVRALNKVAKSPDTGAPLQLAITTGDNVDNMQWNEVQSFLRLLDGGEVCMDSGGPDFEGVQDGRFPWAWAPEDPENLWGRAHGFPHVPGLLKAGLEPFTAPGLNVPWLTCYGNHDGLVQGRAPLTPQLGAVMTGHRKVHALPPGPVADFTEHPLQTLSGPSHQVTPDEERRPVTREEFIEAHFQPSARPSGHGLAERNLLDGTAYYAYDGLPGIRVIVLDTTNPAGIFEGSIDRRQLAWLEKSLAEVHVRFTDADGREAAGGGDERLVIVTSHHPRTSMTNDRAVPAGTADAGERALGEEVAALLHRFPNVIAWVSGHIHRNSIRPLASRSGGFWEISTSSVMDWPCQVRLLEIVDNNDGTLSILSTALDHEAPVRPDGTAGTQDLAAWHRELAANDPMGVGGFNAHGEPADRNVELLLPDPRVGRR</sequence>
<evidence type="ECO:0000313" key="1">
    <source>
        <dbReference type="EMBL" id="MBD8042831.1"/>
    </source>
</evidence>
<dbReference type="SUPFAM" id="SSF56300">
    <property type="entry name" value="Metallo-dependent phosphatases"/>
    <property type="match status" value="1"/>
</dbReference>
<gene>
    <name evidence="1" type="ORF">H9638_03290</name>
</gene>
<evidence type="ECO:0000313" key="2">
    <source>
        <dbReference type="Proteomes" id="UP000652763"/>
    </source>
</evidence>
<dbReference type="NCBIfam" id="TIGR03767">
    <property type="entry name" value="P_acnes_RR"/>
    <property type="match status" value="1"/>
</dbReference>
<dbReference type="InterPro" id="IPR051918">
    <property type="entry name" value="STPP_CPPED1"/>
</dbReference>
<dbReference type="Gene3D" id="3.60.21.10">
    <property type="match status" value="1"/>
</dbReference>
<reference evidence="1 2" key="1">
    <citation type="submission" date="2020-08" db="EMBL/GenBank/DDBJ databases">
        <title>A Genomic Blueprint of the Chicken Gut Microbiome.</title>
        <authorList>
            <person name="Gilroy R."/>
            <person name="Ravi A."/>
            <person name="Getino M."/>
            <person name="Pursley I."/>
            <person name="Horton D.L."/>
            <person name="Alikhan N.-F."/>
            <person name="Baker D."/>
            <person name="Gharbi K."/>
            <person name="Hall N."/>
            <person name="Watson M."/>
            <person name="Adriaenssens E.M."/>
            <person name="Foster-Nyarko E."/>
            <person name="Jarju S."/>
            <person name="Secka A."/>
            <person name="Antonio M."/>
            <person name="Oren A."/>
            <person name="Chaudhuri R."/>
            <person name="La Ragione R.M."/>
            <person name="Hildebrand F."/>
            <person name="Pallen M.J."/>
        </authorList>
    </citation>
    <scope>NUCLEOTIDE SEQUENCE [LARGE SCALE GENOMIC DNA]</scope>
    <source>
        <strain evidence="1 2">Sa2BUA2</strain>
    </source>
</reference>